<feature type="domain" description="Methyltransferase regulatory" evidence="1">
    <location>
        <begin position="225"/>
        <end position="307"/>
    </location>
</feature>
<evidence type="ECO:0000313" key="3">
    <source>
        <dbReference type="Proteomes" id="UP000185151"/>
    </source>
</evidence>
<dbReference type="AlphaFoldDB" id="A0A1N6JKD2"/>
<name>A0A1N6JKD2_9BURK</name>
<dbReference type="GO" id="GO:0032259">
    <property type="term" value="P:methylation"/>
    <property type="evidence" value="ECO:0007669"/>
    <property type="project" value="UniProtKB-KW"/>
</dbReference>
<dbReference type="InterPro" id="IPR029063">
    <property type="entry name" value="SAM-dependent_MTases_sf"/>
</dbReference>
<dbReference type="Pfam" id="PF10119">
    <property type="entry name" value="MethyTransf_Reg"/>
    <property type="match status" value="1"/>
</dbReference>
<evidence type="ECO:0000259" key="1">
    <source>
        <dbReference type="Pfam" id="PF10119"/>
    </source>
</evidence>
<keyword evidence="2" id="KW-0808">Transferase</keyword>
<accession>A0A1N6JKD2</accession>
<evidence type="ECO:0000313" key="2">
    <source>
        <dbReference type="EMBL" id="SIO44629.1"/>
    </source>
</evidence>
<gene>
    <name evidence="2" type="ORF">SAMN05444165_3267</name>
</gene>
<protein>
    <submittedName>
        <fullName evidence="2">Predicted methyltransferase regulatory domain-containing protein</fullName>
    </submittedName>
</protein>
<dbReference type="EMBL" id="FSRU01000001">
    <property type="protein sequence ID" value="SIO44629.1"/>
    <property type="molecule type" value="Genomic_DNA"/>
</dbReference>
<dbReference type="Proteomes" id="UP000185151">
    <property type="component" value="Unassembled WGS sequence"/>
</dbReference>
<reference evidence="2 3" key="1">
    <citation type="submission" date="2016-11" db="EMBL/GenBank/DDBJ databases">
        <authorList>
            <person name="Jaros S."/>
            <person name="Januszkiewicz K."/>
            <person name="Wedrychowicz H."/>
        </authorList>
    </citation>
    <scope>NUCLEOTIDE SEQUENCE [LARGE SCALE GENOMIC DNA]</scope>
    <source>
        <strain evidence="2 3">GAS95</strain>
    </source>
</reference>
<sequence length="517" mass="56830">MGECDTGYVDEIAYTFGYCDELNPLRLKLPLLYAGLVPPSVGNACELGFGHGVSVNIHAAGSSTQWHGTDFHPPHAHFAQQLAERAGSQAQLSGERFSEFCRRDDLPDFDFIGMHGIWSWISEENRALLAEFIQRKLKPGGVLYLSYNTQPGWTPMLPVRELMHRHFQIGAQSAQHDGMTAEARMAARIKDAVGFAQAVFATQPGYAVVNPLLAERVEAVSAERPEYLAHEYFNRDWHPMSFLQVASSLTAAGLSYGGSADYRDHVDEINLSAAQRALLAGIADTGLRESARDFCVNRSLRRDYWIKEPRTLTDDERDTALRAHRVILALPRASVALKVRGALGETTLPEALYGPILDALSSHRPVPLSDIERDVRARGITLAQIVEAVLLLISMGALLNAQHDAQISAARPSAEQLNAAICEQARHHDDVHFMVSPVSGSGVFMPRLPQLFLLARRHQMQQPAQWAEFAEAVLRADSESSQKAKASPSTVSLADLTAKAQRFAQLHLPLLQALGIA</sequence>
<keyword evidence="2" id="KW-0489">Methyltransferase</keyword>
<keyword evidence="3" id="KW-1185">Reference proteome</keyword>
<dbReference type="SUPFAM" id="SSF53335">
    <property type="entry name" value="S-adenosyl-L-methionine-dependent methyltransferases"/>
    <property type="match status" value="1"/>
</dbReference>
<dbReference type="OrthoDB" id="323463at2"/>
<dbReference type="GO" id="GO:0008168">
    <property type="term" value="F:methyltransferase activity"/>
    <property type="evidence" value="ECO:0007669"/>
    <property type="project" value="UniProtKB-KW"/>
</dbReference>
<organism evidence="2 3">
    <name type="scientific">Paraburkholderia phenazinium</name>
    <dbReference type="NCBI Taxonomy" id="60549"/>
    <lineage>
        <taxon>Bacteria</taxon>
        <taxon>Pseudomonadati</taxon>
        <taxon>Pseudomonadota</taxon>
        <taxon>Betaproteobacteria</taxon>
        <taxon>Burkholderiales</taxon>
        <taxon>Burkholderiaceae</taxon>
        <taxon>Paraburkholderia</taxon>
    </lineage>
</organism>
<proteinExistence type="predicted"/>
<dbReference type="InterPro" id="IPR018773">
    <property type="entry name" value="MeTrfase_reg_dom_prd"/>
</dbReference>
<dbReference type="Gene3D" id="3.40.50.150">
    <property type="entry name" value="Vaccinia Virus protein VP39"/>
    <property type="match status" value="1"/>
</dbReference>
<dbReference type="RefSeq" id="WP_074296503.1">
    <property type="nucleotide sequence ID" value="NZ_FSRU01000001.1"/>
</dbReference>